<evidence type="ECO:0000256" key="13">
    <source>
        <dbReference type="SAM" id="SignalP"/>
    </source>
</evidence>
<dbReference type="Pfam" id="PF00593">
    <property type="entry name" value="TonB_dep_Rec_b-barrel"/>
    <property type="match status" value="1"/>
</dbReference>
<feature type="chain" id="PRO_5042556960" evidence="13">
    <location>
        <begin position="17"/>
        <end position="764"/>
    </location>
</feature>
<evidence type="ECO:0000256" key="11">
    <source>
        <dbReference type="PROSITE-ProRule" id="PRU01360"/>
    </source>
</evidence>
<keyword evidence="7" id="KW-0406">Ion transport</keyword>
<dbReference type="PANTHER" id="PTHR32552:SF81">
    <property type="entry name" value="TONB-DEPENDENT OUTER MEMBRANE RECEPTOR"/>
    <property type="match status" value="1"/>
</dbReference>
<reference evidence="16" key="1">
    <citation type="submission" date="2023-03" db="EMBL/GenBank/DDBJ databases">
        <title>Andean soil-derived lignocellulolytic bacterial consortium as a source of novel taxa and putative plastic-active enzymes.</title>
        <authorList>
            <person name="Diaz-Garcia L."/>
            <person name="Chuvochina M."/>
            <person name="Feuerriegel G."/>
            <person name="Bunk B."/>
            <person name="Sproer C."/>
            <person name="Streit W.R."/>
            <person name="Rodriguez L.M."/>
            <person name="Overmann J."/>
            <person name="Jimenez D.J."/>
        </authorList>
    </citation>
    <scope>NUCLEOTIDE SEQUENCE</scope>
    <source>
        <strain evidence="16">MAG 26</strain>
    </source>
</reference>
<dbReference type="EMBL" id="CP119316">
    <property type="protein sequence ID" value="WEK46261.1"/>
    <property type="molecule type" value="Genomic_DNA"/>
</dbReference>
<comment type="similarity">
    <text evidence="11 12">Belongs to the TonB-dependent receptor family.</text>
</comment>
<dbReference type="AlphaFoldDB" id="A0AAJ5X629"/>
<evidence type="ECO:0000256" key="6">
    <source>
        <dbReference type="ARBA" id="ARBA00023004"/>
    </source>
</evidence>
<evidence type="ECO:0000256" key="9">
    <source>
        <dbReference type="ARBA" id="ARBA00023136"/>
    </source>
</evidence>
<dbReference type="KEGG" id="acob:P0Y56_14785"/>
<dbReference type="PROSITE" id="PS52016">
    <property type="entry name" value="TONB_DEPENDENT_REC_3"/>
    <property type="match status" value="1"/>
</dbReference>
<dbReference type="Proteomes" id="UP001218362">
    <property type="component" value="Chromosome"/>
</dbReference>
<dbReference type="InterPro" id="IPR036942">
    <property type="entry name" value="Beta-barrel_TonB_sf"/>
</dbReference>
<evidence type="ECO:0000313" key="16">
    <source>
        <dbReference type="EMBL" id="WEK46261.1"/>
    </source>
</evidence>
<evidence type="ECO:0000256" key="3">
    <source>
        <dbReference type="ARBA" id="ARBA00022452"/>
    </source>
</evidence>
<keyword evidence="10 11" id="KW-0998">Cell outer membrane</keyword>
<accession>A0AAJ5X629</accession>
<protein>
    <submittedName>
        <fullName evidence="16">TonB-dependent receptor</fullName>
    </submittedName>
</protein>
<comment type="subcellular location">
    <subcellularLocation>
        <location evidence="1 11">Cell outer membrane</location>
        <topology evidence="1 11">Multi-pass membrane protein</topology>
    </subcellularLocation>
</comment>
<keyword evidence="16" id="KW-0675">Receptor</keyword>
<dbReference type="PANTHER" id="PTHR32552">
    <property type="entry name" value="FERRICHROME IRON RECEPTOR-RELATED"/>
    <property type="match status" value="1"/>
</dbReference>
<evidence type="ECO:0000256" key="10">
    <source>
        <dbReference type="ARBA" id="ARBA00023237"/>
    </source>
</evidence>
<keyword evidence="6" id="KW-0408">Iron</keyword>
<evidence type="ECO:0000259" key="15">
    <source>
        <dbReference type="Pfam" id="PF07715"/>
    </source>
</evidence>
<evidence type="ECO:0000256" key="8">
    <source>
        <dbReference type="ARBA" id="ARBA00023077"/>
    </source>
</evidence>
<evidence type="ECO:0000256" key="12">
    <source>
        <dbReference type="RuleBase" id="RU003357"/>
    </source>
</evidence>
<keyword evidence="8 12" id="KW-0798">TonB box</keyword>
<keyword evidence="4" id="KW-0410">Iron transport</keyword>
<dbReference type="InterPro" id="IPR039426">
    <property type="entry name" value="TonB-dep_rcpt-like"/>
</dbReference>
<feature type="domain" description="TonB-dependent receptor plug" evidence="15">
    <location>
        <begin position="49"/>
        <end position="158"/>
    </location>
</feature>
<dbReference type="Pfam" id="PF07715">
    <property type="entry name" value="Plug"/>
    <property type="match status" value="1"/>
</dbReference>
<dbReference type="GO" id="GO:0009279">
    <property type="term" value="C:cell outer membrane"/>
    <property type="evidence" value="ECO:0007669"/>
    <property type="project" value="UniProtKB-SubCell"/>
</dbReference>
<keyword evidence="5 11" id="KW-0812">Transmembrane</keyword>
<name>A0AAJ5X629_9SPHN</name>
<evidence type="ECO:0000313" key="17">
    <source>
        <dbReference type="Proteomes" id="UP001218362"/>
    </source>
</evidence>
<sequence length="764" mass="82315">MGAALALVLMPSAVMAQDADAAKSPDAAKSSDDQIQEIVVTAQFTSQNVRDVPISITAVSGETLEARGQTSLTDIGQSTPGLAIRPSGQYGNATAVTIRGVGNFNALYGYEPGVGIYIDDVYYPTLYGSQLDLLDLDRIEVLRGPQGTLAGKNSIGGAVKLYSRAPTGKGDGYVEATIGERNQRGMRAAADFTLVPDRLFFRISGVYKSVDGYVNRIDYKCRNPTANVPTVAPQYDLGNCKIGTEGGTDYGGVRGALRYLSEDERLDATLQFDVYKDTSDAQPDRLVTVNPASPNAALLTPFLDSGKYESYSTFQTQTGRGFEGVNRLKGYGFSGRVSYDLADHLNFTSITAYRSYNAGYQVDIDGTPYGMTTEDLHLHFNWFTQEVRLGGSFLDNVIEYTLGGYYYKATGNQAGLLQISGTVVPPPTVPTSFVLNALQGDIIKSESKAAFLNTIIHPVENLDIAAGIRWTDDSKDYFYHRRDANTLLPISPPDGLGGSFSGDRIDYRVALSYHISPSIMAYGSISTGFKGGGVNPAIYRAEQIVEFGPEKLTAYELGTKASLFDRHLTIDVSGYYNKYNDIQLIITSGTGIFAAPASVPVNGGAATIKGVEVEANASFGGFSADASFSTLDFKYTDITAGTGIKPNFITPYTPKTKWSAGAQYALDLSGGLSLTPRIDVSHQSGIYSLAINAPTNYSSGFTTANAHLKLQSEDGHWSFDLAASNLFNKYYYTSRYANLYGLMGTISGQVAPPRQISGTLRYNF</sequence>
<evidence type="ECO:0000259" key="14">
    <source>
        <dbReference type="Pfam" id="PF00593"/>
    </source>
</evidence>
<proteinExistence type="inferred from homology"/>
<dbReference type="SUPFAM" id="SSF56935">
    <property type="entry name" value="Porins"/>
    <property type="match status" value="1"/>
</dbReference>
<evidence type="ECO:0000256" key="2">
    <source>
        <dbReference type="ARBA" id="ARBA00022448"/>
    </source>
</evidence>
<dbReference type="Gene3D" id="2.40.170.20">
    <property type="entry name" value="TonB-dependent receptor, beta-barrel domain"/>
    <property type="match status" value="1"/>
</dbReference>
<dbReference type="InterPro" id="IPR012910">
    <property type="entry name" value="Plug_dom"/>
</dbReference>
<organism evidence="16 17">
    <name type="scientific">Candidatus Andeanibacterium colombiense</name>
    <dbReference type="NCBI Taxonomy" id="3121345"/>
    <lineage>
        <taxon>Bacteria</taxon>
        <taxon>Pseudomonadati</taxon>
        <taxon>Pseudomonadota</taxon>
        <taxon>Alphaproteobacteria</taxon>
        <taxon>Sphingomonadales</taxon>
        <taxon>Sphingomonadaceae</taxon>
        <taxon>Candidatus Andeanibacterium</taxon>
    </lineage>
</organism>
<dbReference type="GO" id="GO:0006826">
    <property type="term" value="P:iron ion transport"/>
    <property type="evidence" value="ECO:0007669"/>
    <property type="project" value="UniProtKB-KW"/>
</dbReference>
<keyword evidence="13" id="KW-0732">Signal</keyword>
<evidence type="ECO:0000256" key="1">
    <source>
        <dbReference type="ARBA" id="ARBA00004571"/>
    </source>
</evidence>
<keyword evidence="2 11" id="KW-0813">Transport</keyword>
<evidence type="ECO:0000256" key="7">
    <source>
        <dbReference type="ARBA" id="ARBA00023065"/>
    </source>
</evidence>
<gene>
    <name evidence="16" type="ORF">P0Y56_14785</name>
</gene>
<evidence type="ECO:0000256" key="5">
    <source>
        <dbReference type="ARBA" id="ARBA00022692"/>
    </source>
</evidence>
<feature type="signal peptide" evidence="13">
    <location>
        <begin position="1"/>
        <end position="16"/>
    </location>
</feature>
<keyword evidence="3 11" id="KW-1134">Transmembrane beta strand</keyword>
<evidence type="ECO:0000256" key="4">
    <source>
        <dbReference type="ARBA" id="ARBA00022496"/>
    </source>
</evidence>
<feature type="domain" description="TonB-dependent receptor-like beta-barrel" evidence="14">
    <location>
        <begin position="295"/>
        <end position="726"/>
    </location>
</feature>
<dbReference type="InterPro" id="IPR000531">
    <property type="entry name" value="Beta-barrel_TonB"/>
</dbReference>
<keyword evidence="9 11" id="KW-0472">Membrane</keyword>